<sequence>MSGKKGHNEKSCSALELIDFKNALEQFQDLVEKLVTQKTKESSGLYTKDDDEIDYNKFYATTRTLFGPAVKDQNVQTFFRKIMSNLERPEWLEIFGCFAEESDGTSSPSKESVVFLVSEKQQITHSVVKRKDVIKGIVKVPLLHLTLTASQKGVLTVFSKQMKVLATIEVEDTAWITGCDFLPNLKYVVAVTESTVILWDYKSKEIKSNGFVIKPMKNCLLCVCTVTMADNLAKDTFLMGDDKGYVYLLTITSDDFIMKQSKTEKESQFKLMDSESFDIPKRKLHDDWVGKIKYFPALKRFGSCSTDRINSFVLDDIKRLEDHLPVKEFSVPKGVNAFTYCRKAKVIVTGGNDRILRLWNPVVNFSPTGKLLGHKHSIVEIVTNEKDQQVISLSCAKVFRVWDIQTLSPLQVFYENHGTPEEINAFPMVFDNDHGMLFTGSEVIDIYPLANVIQDSKELPQTHEKSLNVLLYNRAFHQILSICTESILKVWDLETGSQIYQLEDAHGLNTEVTCAAIEINGIYLATGACDETAPFMDLKSTTKGTVKIWEFESGQEVKALPLAQHNNDEHRMQKIVYLKADEGQHAVIVLQQRGKIKIIQGDSAQTDLYVTWVLPEIVPFPRRNPVVYLSLKPSSLKTQDFFPEIRLLCNTSSMRNDTETFLSSVDIKCFDVVEEEGCRLIATGSANGEINLWDFESASVKCLRKTTEENEGSGVNAIVFLVHSVSSRRKGSSLFPTPSVMSDTGAIPEHKESSLDQPEENVESDEIKTEIKTAEETAGCENTQNPNMNVQLLKAKAGQAPLLASAHESSCIRLWSIQGNLMRELLPFSEHPAGPLTSLCTDIFTKILLAGSKEGYIIRWNIAAFLEDSRNRKNYIKEELCWRAHASEVVDFFIEEEKNVVVTASIDGSVRLWHAMTGYYFGYFGQARKFDLSDTSRLILPLDVSEFSAIIKESKRMEKKKVIYPLILDRDKWKSLTRSPSDLEKAGHEEEAQTFKFFKALAPEKRQPMETFEFVCKEAGAVFGFLPIYELENPVEVSMPKSLQRIKAEKSSHKGREKDPGSIEDLSHNK</sequence>
<dbReference type="AlphaFoldDB" id="A0A8C0V7U9"/>
<protein>
    <submittedName>
        <fullName evidence="4">WD repeat domain 64</fullName>
    </submittedName>
</protein>
<feature type="repeat" description="WD" evidence="2">
    <location>
        <begin position="371"/>
        <end position="412"/>
    </location>
</feature>
<keyword evidence="5" id="KW-1185">Reference proteome</keyword>
<keyword evidence="1" id="KW-0677">Repeat</keyword>
<evidence type="ECO:0000256" key="1">
    <source>
        <dbReference type="ARBA" id="ARBA00022737"/>
    </source>
</evidence>
<dbReference type="InterPro" id="IPR036322">
    <property type="entry name" value="WD40_repeat_dom_sf"/>
</dbReference>
<dbReference type="PROSITE" id="PS50294">
    <property type="entry name" value="WD_REPEATS_REGION"/>
    <property type="match status" value="1"/>
</dbReference>
<dbReference type="InterPro" id="IPR015943">
    <property type="entry name" value="WD40/YVTN_repeat-like_dom_sf"/>
</dbReference>
<dbReference type="InterPro" id="IPR051242">
    <property type="entry name" value="WD-EF-hand_domain"/>
</dbReference>
<dbReference type="Pfam" id="PF00400">
    <property type="entry name" value="WD40"/>
    <property type="match status" value="1"/>
</dbReference>
<proteinExistence type="predicted"/>
<feature type="region of interest" description="Disordered" evidence="3">
    <location>
        <begin position="733"/>
        <end position="762"/>
    </location>
</feature>
<dbReference type="SMART" id="SM00320">
    <property type="entry name" value="WD40"/>
    <property type="match status" value="9"/>
</dbReference>
<reference evidence="4" key="2">
    <citation type="submission" date="2025-09" db="UniProtKB">
        <authorList>
            <consortium name="Ensembl"/>
        </authorList>
    </citation>
    <scope>IDENTIFICATION</scope>
</reference>
<evidence type="ECO:0000256" key="3">
    <source>
        <dbReference type="SAM" id="MobiDB-lite"/>
    </source>
</evidence>
<feature type="compositionally biased region" description="Basic and acidic residues" evidence="3">
    <location>
        <begin position="1046"/>
        <end position="1070"/>
    </location>
</feature>
<dbReference type="InterPro" id="IPR001680">
    <property type="entry name" value="WD40_rpt"/>
</dbReference>
<dbReference type="Ensembl" id="ENSCCET00000026867.1">
    <property type="protein sequence ID" value="ENSCCEP00000017445.1"/>
    <property type="gene ID" value="ENSCCEG00000016154.1"/>
</dbReference>
<feature type="repeat" description="WD" evidence="2">
    <location>
        <begin position="335"/>
        <end position="360"/>
    </location>
</feature>
<feature type="repeat" description="WD" evidence="2">
    <location>
        <begin position="882"/>
        <end position="913"/>
    </location>
</feature>
<dbReference type="PANTHER" id="PTHR44324">
    <property type="entry name" value="WD40 REPEAT DOMAIN 95"/>
    <property type="match status" value="1"/>
</dbReference>
<dbReference type="PROSITE" id="PS50082">
    <property type="entry name" value="WD_REPEATS_2"/>
    <property type="match status" value="4"/>
</dbReference>
<dbReference type="PANTHER" id="PTHR44324:SF2">
    <property type="entry name" value="WD REPEAT-CONTAINING PROTEIN 64"/>
    <property type="match status" value="1"/>
</dbReference>
<evidence type="ECO:0000256" key="2">
    <source>
        <dbReference type="PROSITE-ProRule" id="PRU00221"/>
    </source>
</evidence>
<dbReference type="Gene3D" id="2.130.10.10">
    <property type="entry name" value="YVTN repeat-like/Quinoprotein amine dehydrogenase"/>
    <property type="match status" value="4"/>
</dbReference>
<evidence type="ECO:0000313" key="4">
    <source>
        <dbReference type="Ensembl" id="ENSCCEP00000017445.1"/>
    </source>
</evidence>
<evidence type="ECO:0000313" key="5">
    <source>
        <dbReference type="Proteomes" id="UP000694410"/>
    </source>
</evidence>
<dbReference type="SUPFAM" id="SSF50978">
    <property type="entry name" value="WD40 repeat-like"/>
    <property type="match status" value="2"/>
</dbReference>
<organism evidence="4 5">
    <name type="scientific">Cyanistes caeruleus</name>
    <name type="common">Eurasian blue tit</name>
    <name type="synonym">Parus caeruleus</name>
    <dbReference type="NCBI Taxonomy" id="156563"/>
    <lineage>
        <taxon>Eukaryota</taxon>
        <taxon>Metazoa</taxon>
        <taxon>Chordata</taxon>
        <taxon>Craniata</taxon>
        <taxon>Vertebrata</taxon>
        <taxon>Euteleostomi</taxon>
        <taxon>Archelosauria</taxon>
        <taxon>Archosauria</taxon>
        <taxon>Dinosauria</taxon>
        <taxon>Saurischia</taxon>
        <taxon>Theropoda</taxon>
        <taxon>Coelurosauria</taxon>
        <taxon>Aves</taxon>
        <taxon>Neognathae</taxon>
        <taxon>Neoaves</taxon>
        <taxon>Telluraves</taxon>
        <taxon>Australaves</taxon>
        <taxon>Passeriformes</taxon>
        <taxon>Paridae</taxon>
        <taxon>Cyanistes</taxon>
    </lineage>
</organism>
<dbReference type="Proteomes" id="UP000694410">
    <property type="component" value="Unplaced"/>
</dbReference>
<accession>A0A8C0V7U9</accession>
<feature type="repeat" description="WD" evidence="2">
    <location>
        <begin position="460"/>
        <end position="501"/>
    </location>
</feature>
<name>A0A8C0V7U9_CYACU</name>
<gene>
    <name evidence="4" type="primary">WDR64</name>
</gene>
<feature type="region of interest" description="Disordered" evidence="3">
    <location>
        <begin position="1044"/>
        <end position="1070"/>
    </location>
</feature>
<reference evidence="4" key="1">
    <citation type="submission" date="2025-08" db="UniProtKB">
        <authorList>
            <consortium name="Ensembl"/>
        </authorList>
    </citation>
    <scope>IDENTIFICATION</scope>
</reference>
<keyword evidence="2" id="KW-0853">WD repeat</keyword>